<evidence type="ECO:0000313" key="2">
    <source>
        <dbReference type="EMBL" id="OQP64328.1"/>
    </source>
</evidence>
<proteinExistence type="predicted"/>
<feature type="transmembrane region" description="Helical" evidence="1">
    <location>
        <begin position="155"/>
        <end position="176"/>
    </location>
</feature>
<dbReference type="AlphaFoldDB" id="A0A1V9G1E1"/>
<feature type="transmembrane region" description="Helical" evidence="1">
    <location>
        <begin position="45"/>
        <end position="67"/>
    </location>
</feature>
<keyword evidence="1" id="KW-0812">Transmembrane</keyword>
<sequence length="255" mass="28620">MKKIIKYVLLDLLRNRIVIAYTLFLAVISMSVFNLEDNPSKGILSLLNLVLIIVPLVSIVFSTIYVYNASEFIELLVSQPLRRVNIWLSIFTGLAASLCVAFLVGCGVPVLIYAPSDVGIMMTAMGLLITIIFVAIALLASVLTRDKAKGIGVAILLWFYFTLIFDGIVLFLLFQFMDYPMEKPMIVFSCLNPIDLARILILLKLDISALMGATSAIFRDFFGYQWGIVATLLIMTTWAGMPLWWSVRKFNRKDL</sequence>
<name>A0A1V9G1E1_9BACT</name>
<keyword evidence="3" id="KW-1185">Reference proteome</keyword>
<comment type="caution">
    <text evidence="2">The sequence shown here is derived from an EMBL/GenBank/DDBJ whole genome shotgun (WGS) entry which is preliminary data.</text>
</comment>
<dbReference type="GO" id="GO:0140359">
    <property type="term" value="F:ABC-type transporter activity"/>
    <property type="evidence" value="ECO:0007669"/>
    <property type="project" value="InterPro"/>
</dbReference>
<dbReference type="EMBL" id="LVYD01000042">
    <property type="protein sequence ID" value="OQP64328.1"/>
    <property type="molecule type" value="Genomic_DNA"/>
</dbReference>
<keyword evidence="1" id="KW-1133">Transmembrane helix</keyword>
<accession>A0A1V9G1E1</accession>
<dbReference type="GO" id="GO:0005886">
    <property type="term" value="C:plasma membrane"/>
    <property type="evidence" value="ECO:0007669"/>
    <property type="project" value="UniProtKB-SubCell"/>
</dbReference>
<organism evidence="2 3">
    <name type="scientific">Niastella vici</name>
    <dbReference type="NCBI Taxonomy" id="1703345"/>
    <lineage>
        <taxon>Bacteria</taxon>
        <taxon>Pseudomonadati</taxon>
        <taxon>Bacteroidota</taxon>
        <taxon>Chitinophagia</taxon>
        <taxon>Chitinophagales</taxon>
        <taxon>Chitinophagaceae</taxon>
        <taxon>Niastella</taxon>
    </lineage>
</organism>
<feature type="transmembrane region" description="Helical" evidence="1">
    <location>
        <begin position="225"/>
        <end position="245"/>
    </location>
</feature>
<feature type="transmembrane region" description="Helical" evidence="1">
    <location>
        <begin position="12"/>
        <end position="33"/>
    </location>
</feature>
<dbReference type="OrthoDB" id="1068411at2"/>
<gene>
    <name evidence="2" type="ORF">A3860_20360</name>
</gene>
<dbReference type="STRING" id="1703345.A3860_20360"/>
<keyword evidence="1" id="KW-0472">Membrane</keyword>
<evidence type="ECO:0000313" key="3">
    <source>
        <dbReference type="Proteomes" id="UP000192796"/>
    </source>
</evidence>
<reference evidence="2 3" key="1">
    <citation type="submission" date="2016-03" db="EMBL/GenBank/DDBJ databases">
        <title>Niastella vici sp. nov., isolated from farmland soil.</title>
        <authorList>
            <person name="Chen L."/>
            <person name="Wang D."/>
            <person name="Yang S."/>
            <person name="Wang G."/>
        </authorList>
    </citation>
    <scope>NUCLEOTIDE SEQUENCE [LARGE SCALE GENOMIC DNA]</scope>
    <source>
        <strain evidence="2 3">DJ57</strain>
    </source>
</reference>
<protein>
    <submittedName>
        <fullName evidence="2">Nitrous oxide reductase</fullName>
    </submittedName>
</protein>
<evidence type="ECO:0000256" key="1">
    <source>
        <dbReference type="SAM" id="Phobius"/>
    </source>
</evidence>
<dbReference type="Proteomes" id="UP000192796">
    <property type="component" value="Unassembled WGS sequence"/>
</dbReference>
<feature type="transmembrane region" description="Helical" evidence="1">
    <location>
        <begin position="88"/>
        <end position="114"/>
    </location>
</feature>
<dbReference type="RefSeq" id="WP_081146944.1">
    <property type="nucleotide sequence ID" value="NZ_LVYD01000042.1"/>
</dbReference>
<dbReference type="Pfam" id="PF12679">
    <property type="entry name" value="ABC2_membrane_2"/>
    <property type="match status" value="1"/>
</dbReference>
<feature type="transmembrane region" description="Helical" evidence="1">
    <location>
        <begin position="120"/>
        <end position="143"/>
    </location>
</feature>